<dbReference type="InterPro" id="IPR040442">
    <property type="entry name" value="Pyrv_kinase-like_dom_sf"/>
</dbReference>
<evidence type="ECO:0000313" key="5">
    <source>
        <dbReference type="EMBL" id="KAL2461731.1"/>
    </source>
</evidence>
<dbReference type="Pfam" id="PF14381">
    <property type="entry name" value="EDR1_CTR1_ARMC3_pept"/>
    <property type="match status" value="1"/>
</dbReference>
<feature type="domain" description="EDR1/CTR1/ARMC3-like peptidase-like" evidence="4">
    <location>
        <begin position="293"/>
        <end position="494"/>
    </location>
</feature>
<accession>A0ABD1PCW6</accession>
<evidence type="ECO:0000259" key="4">
    <source>
        <dbReference type="Pfam" id="PF14381"/>
    </source>
</evidence>
<evidence type="ECO:0000256" key="2">
    <source>
        <dbReference type="SAM" id="MobiDB-lite"/>
    </source>
</evidence>
<feature type="domain" description="Pyruvate kinase barrel" evidence="3">
    <location>
        <begin position="13"/>
        <end position="89"/>
    </location>
</feature>
<evidence type="ECO:0000313" key="6">
    <source>
        <dbReference type="Proteomes" id="UP001604336"/>
    </source>
</evidence>
<feature type="compositionally biased region" description="Low complexity" evidence="2">
    <location>
        <begin position="223"/>
        <end position="236"/>
    </location>
</feature>
<dbReference type="InterPro" id="IPR015793">
    <property type="entry name" value="Pyrv_Knase_brl"/>
</dbReference>
<dbReference type="Gene3D" id="3.20.20.60">
    <property type="entry name" value="Phosphoenolpyruvate-binding domains"/>
    <property type="match status" value="1"/>
</dbReference>
<evidence type="ECO:0000259" key="3">
    <source>
        <dbReference type="Pfam" id="PF00224"/>
    </source>
</evidence>
<evidence type="ECO:0000256" key="1">
    <source>
        <dbReference type="ARBA" id="ARBA00022737"/>
    </source>
</evidence>
<keyword evidence="6" id="KW-1185">Reference proteome</keyword>
<dbReference type="PANTHER" id="PTHR46618">
    <property type="entry name" value="ARMADILLO REPEAT-CONTAINING PROTEIN 3"/>
    <property type="match status" value="1"/>
</dbReference>
<dbReference type="PANTHER" id="PTHR46618:SF1">
    <property type="entry name" value="ARMADILLO REPEAT-CONTAINING PROTEIN 3"/>
    <property type="match status" value="1"/>
</dbReference>
<keyword evidence="5" id="KW-0808">Transferase</keyword>
<reference evidence="6" key="1">
    <citation type="submission" date="2024-07" db="EMBL/GenBank/DDBJ databases">
        <title>Two chromosome-level genome assemblies of Korean endemic species Abeliophyllum distichum and Forsythia ovata (Oleaceae).</title>
        <authorList>
            <person name="Jang H."/>
        </authorList>
    </citation>
    <scope>NUCLEOTIDE SEQUENCE [LARGE SCALE GENOMIC DNA]</scope>
</reference>
<dbReference type="InterPro" id="IPR055164">
    <property type="entry name" value="EDR1/CTR1/ARMC3-like_pept-like"/>
</dbReference>
<keyword evidence="5" id="KW-0418">Kinase</keyword>
<feature type="region of interest" description="Disordered" evidence="2">
    <location>
        <begin position="151"/>
        <end position="255"/>
    </location>
</feature>
<protein>
    <submittedName>
        <fullName evidence="5">Protein tyrosine kinase family protein</fullName>
    </submittedName>
</protein>
<sequence>MEMNGKVIGERSKTKIVCTLGPASRSVPMVEKLLCAGMNVVRFNFSHESHEYHEETLDNLRQAMENTGILCAVMLDTKVERMKMVHGEQKTDSFVLASLGSVPLNDDCVVTEELSAAHFLVLRDENAYVEKSHTELCYNYLKDFNRMKLHRGSSQSEDSEGSISSAKGNKLSGGSPNERFSHSRPEHKPFSAISGWLNSVTNRHSPSPPSSSNVERGERMEPSDSVGSSSLDSALDAVKHDSESSNSRDPDVEEEYQIQLALELSAREDPEAVQIEAVKQISLGPCTPKDTPADVVAYRYWNYNALSYDDKILDGFYDLHGISKSTSSRMPSLVDLQGIPVSENVSWEAILVNKAADIKLSNLEQKAIEMAVKLRSDSVNFVSIMVQKLATLVSDYMGGPVGDPDNMLLSWRNLSYKLKENLGTIVLPLGSLTIGLARHRALLFKVLADSVGIPCCLVKGQQFTGSDDVAMNIVKVNNGREYIVDLMADPGTVIPSDAAGLHIDHGGLSLSNSPLCKNLVTFSYGVIEQWDN</sequence>
<dbReference type="GO" id="GO:0016301">
    <property type="term" value="F:kinase activity"/>
    <property type="evidence" value="ECO:0007669"/>
    <property type="project" value="UniProtKB-KW"/>
</dbReference>
<dbReference type="SUPFAM" id="SSF51621">
    <property type="entry name" value="Phosphoenolpyruvate/pyruvate domain"/>
    <property type="match status" value="1"/>
</dbReference>
<feature type="compositionally biased region" description="Basic and acidic residues" evidence="2">
    <location>
        <begin position="179"/>
        <end position="189"/>
    </location>
</feature>
<proteinExistence type="predicted"/>
<dbReference type="AlphaFoldDB" id="A0ABD1PCW6"/>
<organism evidence="5 6">
    <name type="scientific">Abeliophyllum distichum</name>
    <dbReference type="NCBI Taxonomy" id="126358"/>
    <lineage>
        <taxon>Eukaryota</taxon>
        <taxon>Viridiplantae</taxon>
        <taxon>Streptophyta</taxon>
        <taxon>Embryophyta</taxon>
        <taxon>Tracheophyta</taxon>
        <taxon>Spermatophyta</taxon>
        <taxon>Magnoliopsida</taxon>
        <taxon>eudicotyledons</taxon>
        <taxon>Gunneridae</taxon>
        <taxon>Pentapetalae</taxon>
        <taxon>asterids</taxon>
        <taxon>lamiids</taxon>
        <taxon>Lamiales</taxon>
        <taxon>Oleaceae</taxon>
        <taxon>Forsythieae</taxon>
        <taxon>Abeliophyllum</taxon>
    </lineage>
</organism>
<name>A0ABD1PCW6_9LAMI</name>
<dbReference type="InterPro" id="IPR015813">
    <property type="entry name" value="Pyrv/PenolPyrv_kinase-like_dom"/>
</dbReference>
<dbReference type="InterPro" id="IPR052441">
    <property type="entry name" value="Armadillo-Ser/Thr_Kinase"/>
</dbReference>
<feature type="compositionally biased region" description="Low complexity" evidence="2">
    <location>
        <begin position="152"/>
        <end position="165"/>
    </location>
</feature>
<dbReference type="EMBL" id="JBFOLK010000014">
    <property type="protein sequence ID" value="KAL2461731.1"/>
    <property type="molecule type" value="Genomic_DNA"/>
</dbReference>
<feature type="compositionally biased region" description="Basic and acidic residues" evidence="2">
    <location>
        <begin position="237"/>
        <end position="250"/>
    </location>
</feature>
<keyword evidence="1" id="KW-0677">Repeat</keyword>
<gene>
    <name evidence="5" type="ORF">Adt_45151</name>
</gene>
<dbReference type="Proteomes" id="UP001604336">
    <property type="component" value="Unassembled WGS sequence"/>
</dbReference>
<comment type="caution">
    <text evidence="5">The sequence shown here is derived from an EMBL/GenBank/DDBJ whole genome shotgun (WGS) entry which is preliminary data.</text>
</comment>
<dbReference type="Pfam" id="PF00224">
    <property type="entry name" value="PK"/>
    <property type="match status" value="1"/>
</dbReference>